<sequence>MNMRISNKKIKAMIILLAAGVLLAFLFPLVRGNTKEQYNSIAQTEISRPEPRAVRGQTYNEILVVYRYFNHIRAGVYNDIGKTLISEEAFAAIDTEAVKKQFGAMAVLKNGPRFWVMDEITGYYNGTEKTIAGYSMNQPGILNLSLSDLNNRTPYGLHQVIRKTTYTFKKGEKVYELVSDQNEVYTMQSASREVDQTLSLTDLDDLGSRLDLPDGWIYRVRVLEEDVTYHIDGIADVIQDEFQNSYQKNPSDKKLGGRT</sequence>
<reference evidence="1 2" key="1">
    <citation type="submission" date="2016-05" db="EMBL/GenBank/DDBJ databases">
        <title>Paenibacillus oryzae. sp. nov., isolated from the rice root.</title>
        <authorList>
            <person name="Zhang J."/>
            <person name="Zhang X."/>
        </authorList>
    </citation>
    <scope>NUCLEOTIDE SEQUENCE [LARGE SCALE GENOMIC DNA]</scope>
    <source>
        <strain evidence="1 2">1DrF-4</strain>
    </source>
</reference>
<dbReference type="OrthoDB" id="4717578at2"/>
<proteinExistence type="predicted"/>
<accession>A0A1A5YK15</accession>
<dbReference type="EMBL" id="LYPA01000054">
    <property type="protein sequence ID" value="OBR65730.1"/>
    <property type="molecule type" value="Genomic_DNA"/>
</dbReference>
<evidence type="ECO:0000313" key="1">
    <source>
        <dbReference type="EMBL" id="OBR65730.1"/>
    </source>
</evidence>
<comment type="caution">
    <text evidence="1">The sequence shown here is derived from an EMBL/GenBank/DDBJ whole genome shotgun (WGS) entry which is preliminary data.</text>
</comment>
<name>A0A1A5YK15_9BACL</name>
<dbReference type="Proteomes" id="UP000092024">
    <property type="component" value="Unassembled WGS sequence"/>
</dbReference>
<dbReference type="STRING" id="1844972.A7K91_14305"/>
<dbReference type="RefSeq" id="WP_068683100.1">
    <property type="nucleotide sequence ID" value="NZ_LYPA01000054.1"/>
</dbReference>
<organism evidence="1 2">
    <name type="scientific">Paenibacillus oryzae</name>
    <dbReference type="NCBI Taxonomy" id="1844972"/>
    <lineage>
        <taxon>Bacteria</taxon>
        <taxon>Bacillati</taxon>
        <taxon>Bacillota</taxon>
        <taxon>Bacilli</taxon>
        <taxon>Bacillales</taxon>
        <taxon>Paenibacillaceae</taxon>
        <taxon>Paenibacillus</taxon>
    </lineage>
</organism>
<dbReference type="AlphaFoldDB" id="A0A1A5YK15"/>
<protein>
    <submittedName>
        <fullName evidence="1">Uncharacterized protein</fullName>
    </submittedName>
</protein>
<evidence type="ECO:0000313" key="2">
    <source>
        <dbReference type="Proteomes" id="UP000092024"/>
    </source>
</evidence>
<keyword evidence="2" id="KW-1185">Reference proteome</keyword>
<gene>
    <name evidence="1" type="ORF">A7K91_14305</name>
</gene>